<dbReference type="PANTHER" id="PTHR33606">
    <property type="entry name" value="PROTEIN YCII"/>
    <property type="match status" value="1"/>
</dbReference>
<evidence type="ECO:0000313" key="2">
    <source>
        <dbReference type="EMBL" id="SPJ71055.1"/>
    </source>
</evidence>
<evidence type="ECO:0000259" key="1">
    <source>
        <dbReference type="Pfam" id="PF03795"/>
    </source>
</evidence>
<dbReference type="SUPFAM" id="SSF54909">
    <property type="entry name" value="Dimeric alpha+beta barrel"/>
    <property type="match status" value="1"/>
</dbReference>
<dbReference type="EMBL" id="ONZP01000026">
    <property type="protein sequence ID" value="SPJ71055.1"/>
    <property type="molecule type" value="Genomic_DNA"/>
</dbReference>
<dbReference type="InterPro" id="IPR051807">
    <property type="entry name" value="Sec-metab_biosynth-assoc"/>
</dbReference>
<dbReference type="Pfam" id="PF03795">
    <property type="entry name" value="YCII"/>
    <property type="match status" value="1"/>
</dbReference>
<name>A0AAE8SCU0_9HYPO</name>
<accession>A0AAE8SCU0</accession>
<comment type="caution">
    <text evidence="2">The sequence shown here is derived from an EMBL/GenBank/DDBJ whole genome shotgun (WGS) entry which is preliminary data.</text>
</comment>
<gene>
    <name evidence="2" type="ORF">FTOL_00783</name>
</gene>
<dbReference type="InterPro" id="IPR005545">
    <property type="entry name" value="YCII"/>
</dbReference>
<reference evidence="2" key="1">
    <citation type="submission" date="2018-03" db="EMBL/GenBank/DDBJ databases">
        <authorList>
            <person name="Guldener U."/>
        </authorList>
    </citation>
    <scope>NUCLEOTIDE SEQUENCE</scope>
</reference>
<dbReference type="Proteomes" id="UP001187734">
    <property type="component" value="Unassembled WGS sequence"/>
</dbReference>
<evidence type="ECO:0000313" key="3">
    <source>
        <dbReference type="Proteomes" id="UP001187734"/>
    </source>
</evidence>
<keyword evidence="3" id="KW-1185">Reference proteome</keyword>
<organism evidence="2 3">
    <name type="scientific">Fusarium torulosum</name>
    <dbReference type="NCBI Taxonomy" id="33205"/>
    <lineage>
        <taxon>Eukaryota</taxon>
        <taxon>Fungi</taxon>
        <taxon>Dikarya</taxon>
        <taxon>Ascomycota</taxon>
        <taxon>Pezizomycotina</taxon>
        <taxon>Sordariomycetes</taxon>
        <taxon>Hypocreomycetidae</taxon>
        <taxon>Hypocreales</taxon>
        <taxon>Nectriaceae</taxon>
        <taxon>Fusarium</taxon>
    </lineage>
</organism>
<sequence>MTSNTNSNIIIEWIVLIPDVKGSLETRVRVRETHIKEMDQHVKSGFFQMGGGTLAGNAVDGSAIIARAKSEEEILVVLKTDVYARSGVWDLDKIRFIPFKCVYRRELVDRNVMGDEWRF</sequence>
<proteinExistence type="predicted"/>
<dbReference type="AlphaFoldDB" id="A0AAE8SCU0"/>
<dbReference type="Gene3D" id="3.30.70.1060">
    <property type="entry name" value="Dimeric alpha+beta barrel"/>
    <property type="match status" value="1"/>
</dbReference>
<dbReference type="PANTHER" id="PTHR33606:SF3">
    <property type="entry name" value="PROTEIN YCII"/>
    <property type="match status" value="1"/>
</dbReference>
<feature type="domain" description="YCII-related" evidence="1">
    <location>
        <begin position="13"/>
        <end position="90"/>
    </location>
</feature>
<dbReference type="InterPro" id="IPR011008">
    <property type="entry name" value="Dimeric_a/b-barrel"/>
</dbReference>
<protein>
    <recommendedName>
        <fullName evidence="1">YCII-related domain-containing protein</fullName>
    </recommendedName>
</protein>